<evidence type="ECO:0000256" key="4">
    <source>
        <dbReference type="ARBA" id="ARBA00023015"/>
    </source>
</evidence>
<evidence type="ECO:0000313" key="9">
    <source>
        <dbReference type="EMBL" id="VEU23622.1"/>
    </source>
</evidence>
<evidence type="ECO:0000256" key="3">
    <source>
        <dbReference type="ARBA" id="ARBA00022833"/>
    </source>
</evidence>
<evidence type="ECO:0000313" key="10">
    <source>
        <dbReference type="Proteomes" id="UP000290900"/>
    </source>
</evidence>
<dbReference type="GO" id="GO:0000981">
    <property type="term" value="F:DNA-binding transcription factor activity, RNA polymerase II-specific"/>
    <property type="evidence" value="ECO:0007669"/>
    <property type="project" value="TreeGrafter"/>
</dbReference>
<keyword evidence="6" id="KW-0804">Transcription</keyword>
<dbReference type="OrthoDB" id="2595934at2759"/>
<dbReference type="AlphaFoldDB" id="A0A448YRT2"/>
<dbReference type="PANTHER" id="PTHR31845">
    <property type="entry name" value="FINGER DOMAIN PROTEIN, PUTATIVE-RELATED"/>
    <property type="match status" value="1"/>
</dbReference>
<sequence length="399" mass="45365">MAIPLSDHDIEALLYICTYGLTRRSSNQQGTKIDSWMLSSLGFNHCIVSLDLRNILIRVSMGIFNDDDLFHLRIFNAICCCHYQFSVGYGRPVAIDSSYADLHKLILQFPTATVGDAIKVAELELYELLAKESGQDSAGDDSYYESSTSSPILSFSSLTEWRSSWEKIISKDITQGLNLSYYFSHIMKGRRIIQEKGHQDDPTLPLAYNTACQYSFEIINRLLELPESSVRGTPSFHLSQIVYACATLFDFLDTMKPTERKMSLNLISKVYWHLNKSGEQINVATDTIARLIRKLVELASNHQPMEYKQTVGFVGTGSITEQYIRKRHIKRRDSQQQRRLSVEDLPGLAKGGRVPIKESPEPFSTTPSSDVEFQLPDVSNFENFEDFFYDIFKPEQAGL</sequence>
<keyword evidence="2" id="KW-0479">Metal-binding</keyword>
<dbReference type="EMBL" id="CAACVR010000050">
    <property type="protein sequence ID" value="VEU23622.1"/>
    <property type="molecule type" value="Genomic_DNA"/>
</dbReference>
<feature type="region of interest" description="Disordered" evidence="8">
    <location>
        <begin position="351"/>
        <end position="370"/>
    </location>
</feature>
<evidence type="ECO:0000256" key="5">
    <source>
        <dbReference type="ARBA" id="ARBA00023125"/>
    </source>
</evidence>
<evidence type="ECO:0000256" key="8">
    <source>
        <dbReference type="SAM" id="MobiDB-lite"/>
    </source>
</evidence>
<proteinExistence type="predicted"/>
<evidence type="ECO:0000256" key="2">
    <source>
        <dbReference type="ARBA" id="ARBA00022723"/>
    </source>
</evidence>
<evidence type="ECO:0000256" key="6">
    <source>
        <dbReference type="ARBA" id="ARBA00023163"/>
    </source>
</evidence>
<keyword evidence="5" id="KW-0238">DNA-binding</keyword>
<dbReference type="GO" id="GO:0000976">
    <property type="term" value="F:transcription cis-regulatory region binding"/>
    <property type="evidence" value="ECO:0007669"/>
    <property type="project" value="TreeGrafter"/>
</dbReference>
<dbReference type="STRING" id="13370.A0A448YRT2"/>
<reference evidence="9 10" key="1">
    <citation type="submission" date="2018-12" db="EMBL/GenBank/DDBJ databases">
        <authorList>
            <person name="Tiukova I."/>
            <person name="Dainat J."/>
        </authorList>
    </citation>
    <scope>NUCLEOTIDE SEQUENCE [LARGE SCALE GENOMIC DNA]</scope>
</reference>
<dbReference type="Proteomes" id="UP000290900">
    <property type="component" value="Unassembled WGS sequence"/>
</dbReference>
<dbReference type="GO" id="GO:0005634">
    <property type="term" value="C:nucleus"/>
    <property type="evidence" value="ECO:0007669"/>
    <property type="project" value="UniProtKB-SubCell"/>
</dbReference>
<accession>A0A448YRT2</accession>
<evidence type="ECO:0000256" key="7">
    <source>
        <dbReference type="ARBA" id="ARBA00023242"/>
    </source>
</evidence>
<dbReference type="InterPro" id="IPR051089">
    <property type="entry name" value="prtT"/>
</dbReference>
<dbReference type="GO" id="GO:0046872">
    <property type="term" value="F:metal ion binding"/>
    <property type="evidence" value="ECO:0007669"/>
    <property type="project" value="UniProtKB-KW"/>
</dbReference>
<dbReference type="InParanoid" id="A0A448YRT2"/>
<keyword evidence="10" id="KW-1185">Reference proteome</keyword>
<comment type="subcellular location">
    <subcellularLocation>
        <location evidence="1">Nucleus</location>
    </subcellularLocation>
</comment>
<keyword evidence="7" id="KW-0539">Nucleus</keyword>
<keyword evidence="4" id="KW-0805">Transcription regulation</keyword>
<organism evidence="9 10">
    <name type="scientific">Brettanomyces naardenensis</name>
    <name type="common">Yeast</name>
    <dbReference type="NCBI Taxonomy" id="13370"/>
    <lineage>
        <taxon>Eukaryota</taxon>
        <taxon>Fungi</taxon>
        <taxon>Dikarya</taxon>
        <taxon>Ascomycota</taxon>
        <taxon>Saccharomycotina</taxon>
        <taxon>Pichiomycetes</taxon>
        <taxon>Pichiales</taxon>
        <taxon>Pichiaceae</taxon>
        <taxon>Brettanomyces</taxon>
    </lineage>
</organism>
<gene>
    <name evidence="9" type="ORF">BRENAR_LOCUS4351</name>
</gene>
<dbReference type="PANTHER" id="PTHR31845:SF34">
    <property type="entry name" value="TRANSCRIPTIONAL ACTIVATOR OF PROTEASES PRTT"/>
    <property type="match status" value="1"/>
</dbReference>
<keyword evidence="3" id="KW-0862">Zinc</keyword>
<name>A0A448YRT2_BRENA</name>
<protein>
    <submittedName>
        <fullName evidence="9">DEKNAAC104783</fullName>
    </submittedName>
</protein>
<evidence type="ECO:0000256" key="1">
    <source>
        <dbReference type="ARBA" id="ARBA00004123"/>
    </source>
</evidence>
<dbReference type="CDD" id="cd12148">
    <property type="entry name" value="fungal_TF_MHR"/>
    <property type="match status" value="1"/>
</dbReference>